<dbReference type="STRING" id="623744.A0A553NKH3"/>
<feature type="domain" description="Menorin-like" evidence="2">
    <location>
        <begin position="54"/>
        <end position="170"/>
    </location>
</feature>
<dbReference type="AlphaFoldDB" id="A0A553NKH3"/>
<evidence type="ECO:0000313" key="4">
    <source>
        <dbReference type="Proteomes" id="UP000316079"/>
    </source>
</evidence>
<evidence type="ECO:0000313" key="3">
    <source>
        <dbReference type="EMBL" id="TRY65920.1"/>
    </source>
</evidence>
<dbReference type="EMBL" id="SRMA01026886">
    <property type="protein sequence ID" value="TRY65920.1"/>
    <property type="molecule type" value="Genomic_DNA"/>
</dbReference>
<evidence type="ECO:0000259" key="2">
    <source>
        <dbReference type="Pfam" id="PF10223"/>
    </source>
</evidence>
<dbReference type="InterPro" id="IPR019356">
    <property type="entry name" value="Menorin_dom"/>
</dbReference>
<reference evidence="3 4" key="1">
    <citation type="journal article" date="2019" name="Sci. Data">
        <title>Hybrid genome assembly and annotation of Danionella translucida.</title>
        <authorList>
            <person name="Kadobianskyi M."/>
            <person name="Schulze L."/>
            <person name="Schuelke M."/>
            <person name="Judkewitz B."/>
        </authorList>
    </citation>
    <scope>NUCLEOTIDE SEQUENCE [LARGE SCALE GENOMIC DNA]</scope>
    <source>
        <strain evidence="3 4">Bolton</strain>
    </source>
</reference>
<accession>A0A553NKH3</accession>
<protein>
    <recommendedName>
        <fullName evidence="2">Menorin-like domain-containing protein</fullName>
    </recommendedName>
</protein>
<dbReference type="Proteomes" id="UP000316079">
    <property type="component" value="Unassembled WGS sequence"/>
</dbReference>
<dbReference type="PANTHER" id="PTHR21184">
    <property type="entry name" value="MENORIN (DENDRITIC BRANCHING PROTEIN)"/>
    <property type="match status" value="1"/>
</dbReference>
<name>A0A553NKH3_9TELE</name>
<organism evidence="3 4">
    <name type="scientific">Danionella cerebrum</name>
    <dbReference type="NCBI Taxonomy" id="2873325"/>
    <lineage>
        <taxon>Eukaryota</taxon>
        <taxon>Metazoa</taxon>
        <taxon>Chordata</taxon>
        <taxon>Craniata</taxon>
        <taxon>Vertebrata</taxon>
        <taxon>Euteleostomi</taxon>
        <taxon>Actinopterygii</taxon>
        <taxon>Neopterygii</taxon>
        <taxon>Teleostei</taxon>
        <taxon>Ostariophysi</taxon>
        <taxon>Cypriniformes</taxon>
        <taxon>Danionidae</taxon>
        <taxon>Danioninae</taxon>
        <taxon>Danionella</taxon>
    </lineage>
</organism>
<keyword evidence="4" id="KW-1185">Reference proteome</keyword>
<dbReference type="Pfam" id="PF10223">
    <property type="entry name" value="Menorin_N"/>
    <property type="match status" value="1"/>
</dbReference>
<gene>
    <name evidence="3" type="ORF">DNTS_026617</name>
</gene>
<sequence length="266" mass="30050">MRLIKCNRLVVCATLITYFLYCCFKLKPNSEVLSSMGEQTLEYFLSKGKIPRKDAADIEWCHAANSKNKLTEALQGSALMIEADVLLRGNASEEPIMAHPPENDSDITLQEWLQEVLKSDKGIKLDFKSLAAVSPSMSLLDEVRDQLKGPVWINADVISGPGGKAVPLDPHGYNWEVVHQMEELCRPLKQPVTFPVRAALLPMSFLQLQWLLEQSDRYSLTIWTGKDDAVNVEDLLPYRQKISKTRIYYDLIGSQMTRFKGLPGYS</sequence>
<dbReference type="GO" id="GO:0005615">
    <property type="term" value="C:extracellular space"/>
    <property type="evidence" value="ECO:0007669"/>
    <property type="project" value="TreeGrafter"/>
</dbReference>
<proteinExistence type="inferred from homology"/>
<comment type="similarity">
    <text evidence="1">Belongs to the menorin family.</text>
</comment>
<comment type="caution">
    <text evidence="3">The sequence shown here is derived from an EMBL/GenBank/DDBJ whole genome shotgun (WGS) entry which is preliminary data.</text>
</comment>
<evidence type="ECO:0000256" key="1">
    <source>
        <dbReference type="ARBA" id="ARBA00044953"/>
    </source>
</evidence>
<dbReference type="PANTHER" id="PTHR21184:SF3">
    <property type="entry name" value="PROTEIN FAM151B"/>
    <property type="match status" value="1"/>
</dbReference>
<dbReference type="OrthoDB" id="413402at2759"/>